<keyword evidence="2" id="KW-0614">Plasmid</keyword>
<evidence type="ECO:0000313" key="3">
    <source>
        <dbReference type="Proteomes" id="UP001622594"/>
    </source>
</evidence>
<dbReference type="InterPro" id="IPR016024">
    <property type="entry name" value="ARM-type_fold"/>
</dbReference>
<proteinExistence type="predicted"/>
<keyword evidence="3" id="KW-1185">Reference proteome</keyword>
<dbReference type="Proteomes" id="UP001622594">
    <property type="component" value="Plasmid unnamed1"/>
</dbReference>
<name>A0ABZ1LQL6_9ACTN</name>
<evidence type="ECO:0008006" key="4">
    <source>
        <dbReference type="Google" id="ProtNLM"/>
    </source>
</evidence>
<organism evidence="2 3">
    <name type="scientific">Streptomyces zaomyceticus</name>
    <dbReference type="NCBI Taxonomy" id="68286"/>
    <lineage>
        <taxon>Bacteria</taxon>
        <taxon>Bacillati</taxon>
        <taxon>Actinomycetota</taxon>
        <taxon>Actinomycetes</taxon>
        <taxon>Kitasatosporales</taxon>
        <taxon>Streptomycetaceae</taxon>
        <taxon>Streptomyces</taxon>
    </lineage>
</organism>
<feature type="compositionally biased region" description="Basic and acidic residues" evidence="1">
    <location>
        <begin position="392"/>
        <end position="403"/>
    </location>
</feature>
<sequence>MLSSTFDDVTHRLTQTLESSDAGEWIDLDLRIRAGLRWGGDIPPVHTWFAAAVDRGLGAPELAVALCGPDGRAREGALLHVSRSPELLPLLVLRCADWAEPVRARALAILRAELPGIAPDVLDPVMAVALRTGDRLRGGEARELVTARLWEDPATTAVLRDSGDRAVRRLAHRVTVERGLLSPAAFAAIATADHDVVVQDLCADAALAAVGDTADDAVLAPLLRSSLGRVRAAGVTALHRSGRSGEAESFLFDPSALVRACARWALRKAGTDPLPLYRAACAAGDTVPCDAPLGLAECGDRAADGERLWTLTGHGRPRVRASAVAGLRVLDAVRFERLAPLLADDSARVVRETAKALAPWADHFPTDSLKRPSDGWGAARQRDAGHGIPAEHGARIEDGRRPDSAGPALDGTSSRGLDSSVPMAREPGPHTRAWARRIGRALRFVRGSA</sequence>
<evidence type="ECO:0000313" key="2">
    <source>
        <dbReference type="EMBL" id="WTR75741.1"/>
    </source>
</evidence>
<dbReference type="EMBL" id="CP108189">
    <property type="protein sequence ID" value="WTR75741.1"/>
    <property type="molecule type" value="Genomic_DNA"/>
</dbReference>
<protein>
    <recommendedName>
        <fullName evidence="4">HEAT repeat domain-containing protein</fullName>
    </recommendedName>
</protein>
<feature type="region of interest" description="Disordered" evidence="1">
    <location>
        <begin position="368"/>
        <end position="432"/>
    </location>
</feature>
<dbReference type="SUPFAM" id="SSF48371">
    <property type="entry name" value="ARM repeat"/>
    <property type="match status" value="1"/>
</dbReference>
<reference evidence="2 3" key="1">
    <citation type="submission" date="2022-10" db="EMBL/GenBank/DDBJ databases">
        <title>The complete genomes of actinobacterial strains from the NBC collection.</title>
        <authorList>
            <person name="Joergensen T.S."/>
            <person name="Alvarez Arevalo M."/>
            <person name="Sterndorff E.B."/>
            <person name="Faurdal D."/>
            <person name="Vuksanovic O."/>
            <person name="Mourched A.-S."/>
            <person name="Charusanti P."/>
            <person name="Shaw S."/>
            <person name="Blin K."/>
            <person name="Weber T."/>
        </authorList>
    </citation>
    <scope>NUCLEOTIDE SEQUENCE [LARGE SCALE GENOMIC DNA]</scope>
    <source>
        <strain evidence="2 3">NBC_00123</strain>
        <plasmid evidence="2 3">unnamed1</plasmid>
    </source>
</reference>
<gene>
    <name evidence="2" type="ORF">OG814_41420</name>
</gene>
<dbReference type="RefSeq" id="WP_331717923.1">
    <property type="nucleotide sequence ID" value="NZ_CP108189.1"/>
</dbReference>
<accession>A0ABZ1LQL6</accession>
<evidence type="ECO:0000256" key="1">
    <source>
        <dbReference type="SAM" id="MobiDB-lite"/>
    </source>
</evidence>
<geneLocation type="plasmid" evidence="2 3">
    <name>unnamed1</name>
</geneLocation>